<dbReference type="RefSeq" id="WP_021724925.1">
    <property type="nucleotide sequence ID" value="NZ_AWEZ01000006.1"/>
</dbReference>
<sequence>MGKKAAEALDIDYDDLADYLHAHHSVYMQVDSDVYYLTDANYEAWRAQDTSLRNSKNHFVDCSDLVNTVDEFLALPFVNGQTIKDVFSHARFYESIKGAKES</sequence>
<keyword evidence="2" id="KW-1185">Reference proteome</keyword>
<dbReference type="PATRIC" id="fig|1125712.3.peg.115"/>
<reference evidence="1 2" key="1">
    <citation type="submission" date="2013-08" db="EMBL/GenBank/DDBJ databases">
        <authorList>
            <person name="Durkin A.S."/>
            <person name="Haft D.R."/>
            <person name="McCorrison J."/>
            <person name="Torralba M."/>
            <person name="Gillis M."/>
            <person name="Haft D.H."/>
            <person name="Methe B."/>
            <person name="Sutton G."/>
            <person name="Nelson K.E."/>
        </authorList>
    </citation>
    <scope>NUCLEOTIDE SEQUENCE [LARGE SCALE GENOMIC DNA]</scope>
    <source>
        <strain evidence="1 2">F0195</strain>
    </source>
</reference>
<dbReference type="STRING" id="1125712.HMPREF1316_1064"/>
<accession>U2VDD9</accession>
<dbReference type="OrthoDB" id="3186342at2"/>
<dbReference type="AlphaFoldDB" id="U2VDD9"/>
<protein>
    <recommendedName>
        <fullName evidence="3">CDP-alcohol phosphatidyltransferase</fullName>
    </recommendedName>
</protein>
<evidence type="ECO:0000313" key="1">
    <source>
        <dbReference type="EMBL" id="ERL10601.1"/>
    </source>
</evidence>
<dbReference type="eggNOG" id="ENOG50341VN">
    <property type="taxonomic scope" value="Bacteria"/>
</dbReference>
<dbReference type="Proteomes" id="UP000016638">
    <property type="component" value="Unassembled WGS sequence"/>
</dbReference>
<comment type="caution">
    <text evidence="1">The sequence shown here is derived from an EMBL/GenBank/DDBJ whole genome shotgun (WGS) entry which is preliminary data.</text>
</comment>
<evidence type="ECO:0000313" key="2">
    <source>
        <dbReference type="Proteomes" id="UP000016638"/>
    </source>
</evidence>
<proteinExistence type="predicted"/>
<evidence type="ECO:0008006" key="3">
    <source>
        <dbReference type="Google" id="ProtNLM"/>
    </source>
</evidence>
<dbReference type="EMBL" id="AWEZ01000006">
    <property type="protein sequence ID" value="ERL10601.1"/>
    <property type="molecule type" value="Genomic_DNA"/>
</dbReference>
<organism evidence="1 2">
    <name type="scientific">Olsenella profusa F0195</name>
    <dbReference type="NCBI Taxonomy" id="1125712"/>
    <lineage>
        <taxon>Bacteria</taxon>
        <taxon>Bacillati</taxon>
        <taxon>Actinomycetota</taxon>
        <taxon>Coriobacteriia</taxon>
        <taxon>Coriobacteriales</taxon>
        <taxon>Atopobiaceae</taxon>
        <taxon>Olsenella</taxon>
    </lineage>
</organism>
<name>U2VDD9_9ACTN</name>
<gene>
    <name evidence="1" type="ORF">HMPREF1316_1064</name>
</gene>